<reference evidence="2" key="1">
    <citation type="submission" date="2020-07" db="EMBL/GenBank/DDBJ databases">
        <title>Multicomponent nature underlies the extraordinary mechanical properties of spider dragline silk.</title>
        <authorList>
            <person name="Kono N."/>
            <person name="Nakamura H."/>
            <person name="Mori M."/>
            <person name="Yoshida Y."/>
            <person name="Ohtoshi R."/>
            <person name="Malay A.D."/>
            <person name="Moran D.A.P."/>
            <person name="Tomita M."/>
            <person name="Numata K."/>
            <person name="Arakawa K."/>
        </authorList>
    </citation>
    <scope>NUCLEOTIDE SEQUENCE</scope>
</reference>
<accession>A0A8X6I778</accession>
<feature type="compositionally biased region" description="Polar residues" evidence="1">
    <location>
        <begin position="76"/>
        <end position="88"/>
    </location>
</feature>
<keyword evidence="3" id="KW-1185">Reference proteome</keyword>
<gene>
    <name evidence="2" type="ORF">TNCT_639021</name>
</gene>
<dbReference type="Proteomes" id="UP000887116">
    <property type="component" value="Unassembled WGS sequence"/>
</dbReference>
<sequence length="155" mass="17066">MLLKLIPSDFVLGIKDPSEKRSKLKLQDHALKHFENTVLRDDEGRYIVSIPWIEGSEKLEDHYSLAKGKLEKTAAATPSTQPCSSVSNDGARLEPRAEASGHQQAEISSMQPCPSVPSDAAGVKPRVETLELPDDLTSDFRLQQPDLDDLVMVDS</sequence>
<proteinExistence type="predicted"/>
<feature type="region of interest" description="Disordered" evidence="1">
    <location>
        <begin position="72"/>
        <end position="126"/>
    </location>
</feature>
<protein>
    <submittedName>
        <fullName evidence="2">Uncharacterized protein</fullName>
    </submittedName>
</protein>
<name>A0A8X6I778_TRICU</name>
<dbReference type="EMBL" id="BMAO01037299">
    <property type="protein sequence ID" value="GFR16759.1"/>
    <property type="molecule type" value="Genomic_DNA"/>
</dbReference>
<evidence type="ECO:0000256" key="1">
    <source>
        <dbReference type="SAM" id="MobiDB-lite"/>
    </source>
</evidence>
<evidence type="ECO:0000313" key="3">
    <source>
        <dbReference type="Proteomes" id="UP000887116"/>
    </source>
</evidence>
<feature type="compositionally biased region" description="Polar residues" evidence="1">
    <location>
        <begin position="101"/>
        <end position="112"/>
    </location>
</feature>
<dbReference type="AlphaFoldDB" id="A0A8X6I778"/>
<evidence type="ECO:0000313" key="2">
    <source>
        <dbReference type="EMBL" id="GFR16759.1"/>
    </source>
</evidence>
<comment type="caution">
    <text evidence="2">The sequence shown here is derived from an EMBL/GenBank/DDBJ whole genome shotgun (WGS) entry which is preliminary data.</text>
</comment>
<organism evidence="2 3">
    <name type="scientific">Trichonephila clavata</name>
    <name type="common">Joro spider</name>
    <name type="synonym">Nephila clavata</name>
    <dbReference type="NCBI Taxonomy" id="2740835"/>
    <lineage>
        <taxon>Eukaryota</taxon>
        <taxon>Metazoa</taxon>
        <taxon>Ecdysozoa</taxon>
        <taxon>Arthropoda</taxon>
        <taxon>Chelicerata</taxon>
        <taxon>Arachnida</taxon>
        <taxon>Araneae</taxon>
        <taxon>Araneomorphae</taxon>
        <taxon>Entelegynae</taxon>
        <taxon>Araneoidea</taxon>
        <taxon>Nephilidae</taxon>
        <taxon>Trichonephila</taxon>
    </lineage>
</organism>